<reference evidence="2" key="1">
    <citation type="journal article" date="2020" name="Fungal Divers.">
        <title>Resolving the Mortierellaceae phylogeny through synthesis of multi-gene phylogenetics and phylogenomics.</title>
        <authorList>
            <person name="Vandepol N."/>
            <person name="Liber J."/>
            <person name="Desiro A."/>
            <person name="Na H."/>
            <person name="Kennedy M."/>
            <person name="Barry K."/>
            <person name="Grigoriev I.V."/>
            <person name="Miller A.N."/>
            <person name="O'Donnell K."/>
            <person name="Stajich J.E."/>
            <person name="Bonito G."/>
        </authorList>
    </citation>
    <scope>NUCLEOTIDE SEQUENCE</scope>
    <source>
        <strain evidence="2">MES-2147</strain>
    </source>
</reference>
<dbReference type="Proteomes" id="UP000749646">
    <property type="component" value="Unassembled WGS sequence"/>
</dbReference>
<evidence type="ECO:0000313" key="3">
    <source>
        <dbReference type="Proteomes" id="UP000749646"/>
    </source>
</evidence>
<comment type="caution">
    <text evidence="2">The sequence shown here is derived from an EMBL/GenBank/DDBJ whole genome shotgun (WGS) entry which is preliminary data.</text>
</comment>
<dbReference type="EMBL" id="JAAAHW010003149">
    <property type="protein sequence ID" value="KAF9987946.1"/>
    <property type="molecule type" value="Genomic_DNA"/>
</dbReference>
<sequence>MAYNIEDRITLSEIALEPLLALQEDWGTGCMHYGHSRVNVASLLGCASDVDRLLEGIQTDLAVTQLRAEAELALAEAKPYTGGQPIPQERYDELLERSATYEASIELIEARRVRLNKLAGFVQDRLTDRESWFDGTSTGQLDDHVTRYNAAREQFREEGEKKKLFSQVPGSSVKPAGWFTAWRDWLRGQLGPFSLPTPMGAQEQPQGQQQQQAPPQQEQLQQEQRRQPQQVQGQQSGSVPVGRKHPRDDEESASQPKRQQLVKVKEEGTVERVILPPLVPRVVTPAPPAPPHRVVTSRPDWLPRSEWHLWRRADRVGWSMESITQFLNSFDVVEVSASSSSSTSTRNDEEEELAYSLSHHRPWLLNSLDEFDEELNQLELTAEELDGERGNQSTPLH</sequence>
<evidence type="ECO:0000313" key="2">
    <source>
        <dbReference type="EMBL" id="KAF9987946.1"/>
    </source>
</evidence>
<feature type="region of interest" description="Disordered" evidence="1">
    <location>
        <begin position="190"/>
        <end position="265"/>
    </location>
</feature>
<protein>
    <submittedName>
        <fullName evidence="2">Uncharacterized protein</fullName>
    </submittedName>
</protein>
<organism evidence="2 3">
    <name type="scientific">Modicella reniformis</name>
    <dbReference type="NCBI Taxonomy" id="1440133"/>
    <lineage>
        <taxon>Eukaryota</taxon>
        <taxon>Fungi</taxon>
        <taxon>Fungi incertae sedis</taxon>
        <taxon>Mucoromycota</taxon>
        <taxon>Mortierellomycotina</taxon>
        <taxon>Mortierellomycetes</taxon>
        <taxon>Mortierellales</taxon>
        <taxon>Mortierellaceae</taxon>
        <taxon>Modicella</taxon>
    </lineage>
</organism>
<evidence type="ECO:0000256" key="1">
    <source>
        <dbReference type="SAM" id="MobiDB-lite"/>
    </source>
</evidence>
<proteinExistence type="predicted"/>
<feature type="compositionally biased region" description="Low complexity" evidence="1">
    <location>
        <begin position="200"/>
        <end position="241"/>
    </location>
</feature>
<gene>
    <name evidence="2" type="ORF">BGZ65_000844</name>
</gene>
<dbReference type="AlphaFoldDB" id="A0A9P6SQ85"/>
<name>A0A9P6SQ85_9FUNG</name>
<keyword evidence="3" id="KW-1185">Reference proteome</keyword>
<accession>A0A9P6SQ85</accession>